<feature type="compositionally biased region" description="Polar residues" evidence="6">
    <location>
        <begin position="235"/>
        <end position="246"/>
    </location>
</feature>
<sequence>MEFPFNVNHVLPETVTLVDENFSPFREKFKHDRVLFNSKQKELKNIVDLMGEASAKAQNLKASITSAIKLATSDHRLYILKDPPANNGLGAVIGIIKIGHKKLFVLDYHGNQHEVNPLCVLDFYIHESKQRTGCGKILFEHMIKMEGIEPGQLAVDRPSHKFLSFLKKHYNLDKPIPQVNNFVVFAEFFRDLQAVGLVSRRHQRFSVNNPKDCPPLYPYKRPVDNDSLLPKRQAVSRQSPTNLPSSSRKEVPVTSRQATNEFNTSQPMDIDNTRRSSGEAMATGTSRNSQGNDEFLKEMDVKLPPLAPRPPGRHSASRSQVGSAGSRWILESSGIPDAFNADRGLAARATSYSRYNTSRESSAPEIRTRRLKGDERGQLDSFERVSSGGRKRNLHLTSAGNPLQVAGTPTKQAEYNKSPVKNSPMDVNANKPSKADGVNPSFITSTGNYSVSQMYNNYYGQKRSFGTGWNIFGVPPGTNYGIGRNNTSRTFPY</sequence>
<feature type="binding site" evidence="5">
    <location>
        <begin position="159"/>
        <end position="168"/>
    </location>
    <ligand>
        <name>acetyl-CoA</name>
        <dbReference type="ChEBI" id="CHEBI:57288"/>
    </ligand>
</feature>
<dbReference type="OrthoDB" id="447510at2759"/>
<feature type="region of interest" description="Disordered" evidence="6">
    <location>
        <begin position="233"/>
        <end position="324"/>
    </location>
</feature>
<dbReference type="PROSITE" id="PS51730">
    <property type="entry name" value="GNAT_ATAT"/>
    <property type="match status" value="1"/>
</dbReference>
<dbReference type="PANTHER" id="PTHR12327">
    <property type="entry name" value="ALPHA-TUBULIN N-ACETYLTRANSFERASE 1"/>
    <property type="match status" value="1"/>
</dbReference>
<dbReference type="KEGG" id="aten:116298261"/>
<feature type="binding site" evidence="5">
    <location>
        <begin position="123"/>
        <end position="136"/>
    </location>
    <ligand>
        <name>acetyl-CoA</name>
        <dbReference type="ChEBI" id="CHEBI:57288"/>
    </ligand>
</feature>
<keyword evidence="8" id="KW-1185">Reference proteome</keyword>
<evidence type="ECO:0000313" key="9">
    <source>
        <dbReference type="RefSeq" id="XP_031562510.1"/>
    </source>
</evidence>
<dbReference type="RefSeq" id="XP_031562510.1">
    <property type="nucleotide sequence ID" value="XM_031706650.1"/>
</dbReference>
<protein>
    <recommendedName>
        <fullName evidence="4 5">Alpha-tubulin N-acetyltransferase</fullName>
        <shortName evidence="5">Alpha-TAT</shortName>
        <shortName evidence="5">TAT</shortName>
        <ecNumber evidence="4 5">2.3.1.108</ecNumber>
    </recommendedName>
    <alternativeName>
        <fullName evidence="5">Acetyltransferase mec-17 homolog</fullName>
    </alternativeName>
</protein>
<evidence type="ECO:0000256" key="1">
    <source>
        <dbReference type="ARBA" id="ARBA00022679"/>
    </source>
</evidence>
<keyword evidence="2 5" id="KW-0012">Acyltransferase</keyword>
<dbReference type="GO" id="GO:0005874">
    <property type="term" value="C:microtubule"/>
    <property type="evidence" value="ECO:0007669"/>
    <property type="project" value="InterPro"/>
</dbReference>
<dbReference type="InterPro" id="IPR007965">
    <property type="entry name" value="GNAT_ATAT"/>
</dbReference>
<evidence type="ECO:0000256" key="4">
    <source>
        <dbReference type="ARBA" id="ARBA00066570"/>
    </source>
</evidence>
<feature type="compositionally biased region" description="Basic and acidic residues" evidence="6">
    <location>
        <begin position="366"/>
        <end position="383"/>
    </location>
</feature>
<comment type="function">
    <text evidence="5">Specifically acetylates 'Lys-40' in alpha-tubulin on the lumenal side of microtubules. Promotes microtubule destabilization and accelerates microtubule dynamics; this activity may be independent of acetylation activity. Acetylates alpha-tubulin with a slow enzymatic rate, due to a catalytic site that is not optimized for acetyl transfer. Enters the microtubule through each end and diffuses quickly throughout the lumen of microtubules. Acetylates only long/old microtubules because of its slow acetylation rate since it does not have time to act on dynamically unstable microtubules before the enzyme is released.</text>
</comment>
<dbReference type="Proteomes" id="UP000515163">
    <property type="component" value="Unplaced"/>
</dbReference>
<dbReference type="GO" id="GO:0070507">
    <property type="term" value="P:regulation of microtubule cytoskeleton organization"/>
    <property type="evidence" value="ECO:0007669"/>
    <property type="project" value="UniProtKB-UniRule"/>
</dbReference>
<organism evidence="8 9">
    <name type="scientific">Actinia tenebrosa</name>
    <name type="common">Australian red waratah sea anemone</name>
    <dbReference type="NCBI Taxonomy" id="6105"/>
    <lineage>
        <taxon>Eukaryota</taxon>
        <taxon>Metazoa</taxon>
        <taxon>Cnidaria</taxon>
        <taxon>Anthozoa</taxon>
        <taxon>Hexacorallia</taxon>
        <taxon>Actiniaria</taxon>
        <taxon>Actiniidae</taxon>
        <taxon>Actinia</taxon>
    </lineage>
</organism>
<evidence type="ECO:0000259" key="7">
    <source>
        <dbReference type="PROSITE" id="PS51730"/>
    </source>
</evidence>
<dbReference type="EC" id="2.3.1.108" evidence="4 5"/>
<dbReference type="InParanoid" id="A0A6P8IC52"/>
<feature type="site" description="Crucial for catalytic activity" evidence="5">
    <location>
        <position position="58"/>
    </location>
</feature>
<reference evidence="9" key="1">
    <citation type="submission" date="2025-08" db="UniProtKB">
        <authorList>
            <consortium name="RefSeq"/>
        </authorList>
    </citation>
    <scope>IDENTIFICATION</scope>
    <source>
        <tissue evidence="9">Tentacle</tissue>
    </source>
</reference>
<feature type="compositionally biased region" description="Polar residues" evidence="6">
    <location>
        <begin position="352"/>
        <end position="361"/>
    </location>
</feature>
<dbReference type="HAMAP" id="MF_03130">
    <property type="entry name" value="mec17"/>
    <property type="match status" value="1"/>
</dbReference>
<name>A0A6P8IC52_ACTTE</name>
<proteinExistence type="inferred from homology"/>
<dbReference type="Pfam" id="PF05301">
    <property type="entry name" value="Acetyltransf_16"/>
    <property type="match status" value="1"/>
</dbReference>
<evidence type="ECO:0000256" key="2">
    <source>
        <dbReference type="ARBA" id="ARBA00023315"/>
    </source>
</evidence>
<dbReference type="InterPro" id="IPR038746">
    <property type="entry name" value="Atat"/>
</dbReference>
<dbReference type="AlphaFoldDB" id="A0A6P8IC52"/>
<evidence type="ECO:0000256" key="5">
    <source>
        <dbReference type="HAMAP-Rule" id="MF_03130"/>
    </source>
</evidence>
<dbReference type="PANTHER" id="PTHR12327:SF0">
    <property type="entry name" value="ALPHA-TUBULIN N-ACETYLTRANSFERASE 1"/>
    <property type="match status" value="1"/>
</dbReference>
<dbReference type="FunFam" id="3.40.630.30:FF:000060">
    <property type="entry name" value="Alpha-tubulin N-acetyltransferase 1"/>
    <property type="match status" value="1"/>
</dbReference>
<keyword evidence="1 5" id="KW-0808">Transferase</keyword>
<feature type="compositionally biased region" description="Polar residues" evidence="6">
    <location>
        <begin position="283"/>
        <end position="292"/>
    </location>
</feature>
<dbReference type="FunCoup" id="A0A6P8IC52">
    <property type="interactions" value="348"/>
</dbReference>
<evidence type="ECO:0000256" key="3">
    <source>
        <dbReference type="ARBA" id="ARBA00051998"/>
    </source>
</evidence>
<dbReference type="GO" id="GO:0048666">
    <property type="term" value="P:neuron development"/>
    <property type="evidence" value="ECO:0007669"/>
    <property type="project" value="UniProtKB-UniRule"/>
</dbReference>
<feature type="compositionally biased region" description="Polar residues" evidence="6">
    <location>
        <begin position="254"/>
        <end position="267"/>
    </location>
</feature>
<dbReference type="GO" id="GO:0019799">
    <property type="term" value="F:tubulin N-acetyltransferase activity"/>
    <property type="evidence" value="ECO:0007669"/>
    <property type="project" value="UniProtKB-UniRule"/>
</dbReference>
<accession>A0A6P8IC52</accession>
<gene>
    <name evidence="9" type="primary">LOC116298261</name>
</gene>
<comment type="similarity">
    <text evidence="5">Belongs to the acetyltransferase ATAT1 family.</text>
</comment>
<evidence type="ECO:0000313" key="8">
    <source>
        <dbReference type="Proteomes" id="UP000515163"/>
    </source>
</evidence>
<dbReference type="Gene3D" id="3.40.630.30">
    <property type="match status" value="1"/>
</dbReference>
<dbReference type="GeneID" id="116298261"/>
<feature type="domain" description="N-acetyltransferase" evidence="7">
    <location>
        <begin position="1"/>
        <end position="189"/>
    </location>
</feature>
<evidence type="ECO:0000256" key="6">
    <source>
        <dbReference type="SAM" id="MobiDB-lite"/>
    </source>
</evidence>
<feature type="region of interest" description="Disordered" evidence="6">
    <location>
        <begin position="352"/>
        <end position="395"/>
    </location>
</feature>
<comment type="catalytic activity">
    <reaction evidence="3 5">
        <text>L-lysyl-[alpha-tubulin] + acetyl-CoA = N(6)-acetyl-L-lysyl-[alpha-tubulin] + CoA + H(+)</text>
        <dbReference type="Rhea" id="RHEA:15277"/>
        <dbReference type="Rhea" id="RHEA-COMP:11278"/>
        <dbReference type="Rhea" id="RHEA-COMP:11279"/>
        <dbReference type="ChEBI" id="CHEBI:15378"/>
        <dbReference type="ChEBI" id="CHEBI:29969"/>
        <dbReference type="ChEBI" id="CHEBI:57287"/>
        <dbReference type="ChEBI" id="CHEBI:57288"/>
        <dbReference type="ChEBI" id="CHEBI:61930"/>
        <dbReference type="EC" id="2.3.1.108"/>
    </reaction>
</comment>